<dbReference type="Pfam" id="PF12496">
    <property type="entry name" value="BNIP2"/>
    <property type="match status" value="1"/>
</dbReference>
<dbReference type="CDD" id="cd00170">
    <property type="entry name" value="SEC14"/>
    <property type="match status" value="1"/>
</dbReference>
<feature type="region of interest" description="Disordered" evidence="9">
    <location>
        <begin position="2036"/>
        <end position="2124"/>
    </location>
</feature>
<feature type="region of interest" description="Disordered" evidence="9">
    <location>
        <begin position="2749"/>
        <end position="2812"/>
    </location>
</feature>
<gene>
    <name evidence="11" type="primary">PRUNE2</name>
</gene>
<dbReference type="PANTHER" id="PTHR12112:SF49">
    <property type="entry name" value="DHHA2 DOMAIN-CONTAINING PROTEIN"/>
    <property type="match status" value="1"/>
</dbReference>
<comment type="similarity">
    <text evidence="2">Belongs to the PPase class C family. Prune subfamily.</text>
</comment>
<feature type="compositionally biased region" description="Basic and acidic residues" evidence="9">
    <location>
        <begin position="727"/>
        <end position="739"/>
    </location>
</feature>
<reference evidence="11" key="2">
    <citation type="submission" date="2025-09" db="UniProtKB">
        <authorList>
            <consortium name="Ensembl"/>
        </authorList>
    </citation>
    <scope>IDENTIFICATION</scope>
</reference>
<evidence type="ECO:0000256" key="8">
    <source>
        <dbReference type="ARBA" id="ARBA00056879"/>
    </source>
</evidence>
<feature type="compositionally biased region" description="Acidic residues" evidence="9">
    <location>
        <begin position="2758"/>
        <end position="2781"/>
    </location>
</feature>
<dbReference type="GO" id="GO:0016462">
    <property type="term" value="F:pyrophosphatase activity"/>
    <property type="evidence" value="ECO:0007669"/>
    <property type="project" value="InterPro"/>
</dbReference>
<evidence type="ECO:0000256" key="5">
    <source>
        <dbReference type="ARBA" id="ARBA00022990"/>
    </source>
</evidence>
<evidence type="ECO:0000256" key="7">
    <source>
        <dbReference type="ARBA" id="ARBA00042084"/>
    </source>
</evidence>
<feature type="region of interest" description="Disordered" evidence="9">
    <location>
        <begin position="1267"/>
        <end position="1317"/>
    </location>
</feature>
<dbReference type="OMA" id="WMDAKQP"/>
<dbReference type="InterPro" id="IPR038222">
    <property type="entry name" value="DHHA2_dom_sf"/>
</dbReference>
<evidence type="ECO:0000256" key="4">
    <source>
        <dbReference type="ARBA" id="ARBA00022703"/>
    </source>
</evidence>
<dbReference type="InterPro" id="IPR022181">
    <property type="entry name" value="Bcl2-/adenovirus-E1B"/>
</dbReference>
<dbReference type="SMART" id="SM01131">
    <property type="entry name" value="DHHA2"/>
    <property type="match status" value="1"/>
</dbReference>
<comment type="subcellular location">
    <subcellularLocation>
        <location evidence="1">Cytoplasm</location>
    </subcellularLocation>
</comment>
<feature type="compositionally biased region" description="Acidic residues" evidence="9">
    <location>
        <begin position="2798"/>
        <end position="2812"/>
    </location>
</feature>
<dbReference type="InterPro" id="IPR004097">
    <property type="entry name" value="DHHA2"/>
</dbReference>
<dbReference type="SUPFAM" id="SSF64182">
    <property type="entry name" value="DHH phosphoesterases"/>
    <property type="match status" value="1"/>
</dbReference>
<dbReference type="Gene3D" id="3.90.1640.10">
    <property type="entry name" value="inorganic pyrophosphatase (n-terminal core)"/>
    <property type="match status" value="1"/>
</dbReference>
<dbReference type="GO" id="GO:0005737">
    <property type="term" value="C:cytoplasm"/>
    <property type="evidence" value="ECO:0007669"/>
    <property type="project" value="UniProtKB-SubCell"/>
</dbReference>
<accession>A0A669Q9M4</accession>
<feature type="region of interest" description="Disordered" evidence="9">
    <location>
        <begin position="2446"/>
        <end position="2499"/>
    </location>
</feature>
<evidence type="ECO:0000313" key="12">
    <source>
        <dbReference type="Proteomes" id="UP000472261"/>
    </source>
</evidence>
<keyword evidence="4" id="KW-0053">Apoptosis</keyword>
<feature type="compositionally biased region" description="Polar residues" evidence="9">
    <location>
        <begin position="2070"/>
        <end position="2092"/>
    </location>
</feature>
<proteinExistence type="inferred from homology"/>
<feature type="compositionally biased region" description="Polar residues" evidence="9">
    <location>
        <begin position="2048"/>
        <end position="2058"/>
    </location>
</feature>
<feature type="region of interest" description="Disordered" evidence="9">
    <location>
        <begin position="1210"/>
        <end position="1238"/>
    </location>
</feature>
<dbReference type="Gene3D" id="3.10.310.20">
    <property type="entry name" value="DHHA2 domain"/>
    <property type="match status" value="1"/>
</dbReference>
<keyword evidence="12" id="KW-1185">Reference proteome</keyword>
<dbReference type="PANTHER" id="PTHR12112">
    <property type="entry name" value="BNIP - RELATED"/>
    <property type="match status" value="1"/>
</dbReference>
<feature type="domain" description="CRAL-TRIO" evidence="10">
    <location>
        <begin position="2832"/>
        <end position="2993"/>
    </location>
</feature>
<dbReference type="FunFam" id="3.90.1640.10:FF:000003">
    <property type="entry name" value="Prune homolog 2 with BCH domain"/>
    <property type="match status" value="1"/>
</dbReference>
<evidence type="ECO:0000256" key="2">
    <source>
        <dbReference type="ARBA" id="ARBA00010331"/>
    </source>
</evidence>
<keyword evidence="3" id="KW-0963">Cytoplasm</keyword>
<evidence type="ECO:0000259" key="10">
    <source>
        <dbReference type="PROSITE" id="PS50191"/>
    </source>
</evidence>
<dbReference type="Proteomes" id="UP000472261">
    <property type="component" value="Unplaced"/>
</dbReference>
<evidence type="ECO:0000256" key="1">
    <source>
        <dbReference type="ARBA" id="ARBA00004496"/>
    </source>
</evidence>
<feature type="compositionally biased region" description="Polar residues" evidence="9">
    <location>
        <begin position="360"/>
        <end position="370"/>
    </location>
</feature>
<protein>
    <recommendedName>
        <fullName evidence="6">Protein prune homolog 2</fullName>
    </recommendedName>
    <alternativeName>
        <fullName evidence="7">BNIP2 motif-containing molecule at the C-terminal region 1</fullName>
    </alternativeName>
</protein>
<dbReference type="InterPro" id="IPR038763">
    <property type="entry name" value="DHH_sf"/>
</dbReference>
<evidence type="ECO:0000256" key="9">
    <source>
        <dbReference type="SAM" id="MobiDB-lite"/>
    </source>
</evidence>
<dbReference type="InterPro" id="IPR036865">
    <property type="entry name" value="CRAL-TRIO_dom_sf"/>
</dbReference>
<organism evidence="11 12">
    <name type="scientific">Phasianus colchicus</name>
    <name type="common">Common pheasant</name>
    <dbReference type="NCBI Taxonomy" id="9054"/>
    <lineage>
        <taxon>Eukaryota</taxon>
        <taxon>Metazoa</taxon>
        <taxon>Chordata</taxon>
        <taxon>Craniata</taxon>
        <taxon>Vertebrata</taxon>
        <taxon>Euteleostomi</taxon>
        <taxon>Archelosauria</taxon>
        <taxon>Archosauria</taxon>
        <taxon>Dinosauria</taxon>
        <taxon>Saurischia</taxon>
        <taxon>Theropoda</taxon>
        <taxon>Coelurosauria</taxon>
        <taxon>Aves</taxon>
        <taxon>Neognathae</taxon>
        <taxon>Galloanserae</taxon>
        <taxon>Galliformes</taxon>
        <taxon>Phasianidae</taxon>
        <taxon>Phasianinae</taxon>
        <taxon>Phasianus</taxon>
    </lineage>
</organism>
<dbReference type="SMART" id="SM00516">
    <property type="entry name" value="SEC14"/>
    <property type="match status" value="1"/>
</dbReference>
<reference evidence="11" key="1">
    <citation type="submission" date="2025-08" db="UniProtKB">
        <authorList>
            <consortium name="Ensembl"/>
        </authorList>
    </citation>
    <scope>IDENTIFICATION</scope>
</reference>
<feature type="region of interest" description="Disordered" evidence="9">
    <location>
        <begin position="1483"/>
        <end position="1510"/>
    </location>
</feature>
<feature type="compositionally biased region" description="Polar residues" evidence="9">
    <location>
        <begin position="862"/>
        <end position="881"/>
    </location>
</feature>
<dbReference type="Gene3D" id="3.40.525.10">
    <property type="entry name" value="CRAL-TRIO lipid binding domain"/>
    <property type="match status" value="1"/>
</dbReference>
<dbReference type="PROSITE" id="PS50191">
    <property type="entry name" value="CRAL_TRIO"/>
    <property type="match status" value="1"/>
</dbReference>
<sequence>MEEFLQRARSRLNRSKHLEKVHVVLGSKSCDLDSLISAVAYAYFLDKVSPPDVLCLPVLNIPRRDFSFFTETKFILEELNIPESFHIFRDEINLHQLNAEGKLSLTLTNSNMLTSEDKSLESAVVKVINPDEQCDGSLELEASSSSLVVKEILQEAPELITQQLAYLLRGSILFKCMSSEADTITEQQEKVLSVLEEKFPDLPPREEIISVLQDTRFNPQGISIEEVMLKDLKEISDGEIKIAISTVHMTLEDCLLHRNLIGDLKAFIYKYGFDVLVILANSLSDEEQTKRQIAVYSENLELGNQICCELEECQNPCLELDPLECGCDQILIYHQENSLVTCDQIFLLIKEVMNRRQPEMVSNSRTSSTEAVAGSAPLSQGSSGIMELYGSDVEPQTSSVNFIENPQDLNGSIQAHVDLNVDLVSPDSGLATIRSSRSSKESSVFLSDDSPVAEGAVSHHSLLPGFDSYSPIPEGAVAEEQKPQSRDSSGNFDLFNFDLAPMVTAPSESSSRSVDCSPADDYFLNSDSSEGQQLSVQKEHDEANLIESDTANYSTDLVMTSKKEDSLAEFDVNPEEMFEKTSSLINLDEGDTSSPEMLKSADSRIPPTPMNSLVETSPLDNGQPLFFPQEVIKKINEIEDTKCSQSRVRYGSWWDGFDLESRNADTWSSSEQESVFQSPVLWNNCKASPLLQGHVDRRASDSIFLQKQPEQMEYTTTGLWDNQFKQDNRKQEEKEENGEHLSLQTASLEGTEQEPESFNVAWKISQPTPVMSDAWSDGEGKGDSYDVWMNFEAENSARSSEEVWNMSRLDRQKKSVNVPEKWTITKHSLSDPSEIVADNETENSPTHVSLQAWDKKRCYSLEESQSSENTNSDINNMQNNSTLETEKKTLFGDPKNRPTQLENVETWNMYDNNIRKEVTEIVVPWDDTFLYKHSDLCSSNIGEDFAVSPPDTNYSTSDSYLSPTYVENGRENEGKDFVQETITDILISPNLAEPKVLEKANNELLSPTNMPFSRSKDIWSMPLNNVDAQLEERNSNSTALSTSTKLLLNSEQATDQYFSTEVHTNENTFSASENKTVTTLYNQTVNDLSPPQNELNTAQSLAEKIETLSTAPVEDTGTSTPTSDAGNCLDLKICDLGNETPSKEPAQNTPDVDEKLNSQHLGQHLNSWNLQTEQDCKEGWGNAIVISREGEYECKITDETNGKQTITDICSKPAEDSSEPSCNTDSEDNRSKSEFSRSLGKIGSSFSLEALDTDNESFFNQSNLISQEERKELSQNDAESSSSASEEDRNYESLDESEPQSYRCSETSQPEKDEKETIVIEDTTSPEMENIFENNSSKVSVKSDIWNDSGKNDPSCHLPVSIPLMNEPPETLGDITEGSHKVLNHPHISNSKLESSENSSELSSTHENFFIDESPSTKFKKSPSAGYVSVPDITDMSVMDNSFSHDIALGENENSENLESADKVCRELCVTLNNSFPETAWNLQQRGDLKSPGTSPEASEVHEMATTTSSLSKDIQIRSYLEEDSVWSDSIDDYTHSSGTSPNLSDASVNVWGELPVDSNHKKNKDMWDIKNDKNLKEACKIREFGNKYQDQFETSTAQNKVPKSLDFWNAHVDDDTVSSLSSPEVNEDSENSEACPEELNEDSTYENKEHKLFEIGSEYAKSNATSPETNEDNLDAKKEVAEEIFVDILNKNPETIEVQNISQEDFNIMGHNETSEYLDQCKTLQNKTQASLCSEKVGSTEGSHLYQMNADATMSSVGGKKEEYFAESGMWSLSLEADLGTERKSSVGTFDFPYDSSEWWNSPTCGENLVEDQYSISSHSVTYEVTNNKEESCGSPAQNEELTVTHSTEPNDVNQPVHLYNDVEENGRLLHPMNISDSQVNEDTVEFKQYDPFILDDTEERDLKEQFFPTNESNQLTSQNPFSYDQQDMSNTADQKTTVLDQPEGHEGNASLIPLEQQLDTCETVEHHLPGTFTVEDLSFEMTEKSSPMWNVMVSQTAHIPDILQDNTKEGNQLFSVEPDLWTSAEQPVTLKSVSENPDIVNHCEQDNSSEASNSPDVCQEYEVKHASIPSSQISVKPEGQDSQMTHMQSSKSEERDSDTKSQLVMQKTEAESESNSPQDYDLRKTDESYRLMSSNSQEPLEFAILEHDLENKPALQTAESVNISTEVLGMTSLDLKDVFPESYIPVSYQGTPTDLSQIVTFHTDLVPMNLTPLPDKAEQNLKEISALDEAGKYSDIEKVAITGDDIPAECLDESEKGLEHNICNVSVTSIPVSTCGEINILEVAGSEATEGESKNRQIFFPKSFLLGDNEGFESNSNDQLNITKEYEDIIEKDVPVFKEMPSGQSTVVYTPPFHVSFDAEPSSSRCTRDELLLKQPFCNNVSYEKPLPLTPLEGDEDILLTKENSIEDQVSDTLPEILQKNHMSEPSFLESQVALGISEVLKETTDLDSPPGGDKRSPAEAGSTSVLRRENKPRNSSESPELESTESKEDMRMQVHRDPTSVEMDYILVTEEENMPSARESDFVFQEAVVPGQTESNEGFSQSPLDTFQSISIINEREDQSACGATWDLNEKSSSVLPQKLEDERESGERFGQDEGWIILGQNEVCDISPVEISSESEMPKFESGHSGKAETATLGQESSLETQAEFQVDDGNGAWETNNQQELGNSTFTEQELKEEAVLLNSERKLSEKSGLVQDNVGMDISFAEGVLSPSSTEMRPEPPNSLDLNGTHPRRIKLTAPNINLSLDESEGSILSDDNLDTPDEIDINVDDLDTPDEADSFEYTGQEEQNAAKDASQEESESIPEYTAEEEREDNRLWRTVVIGEQEQRIDMKVIEPYKKVISHGGYYGDGLNAIIVFAACFLPDSSRTDYNYVMENLFLYVISTLELMVAEDYMIVYLNGATPRRRMPGLGWMKKCYQMIDRRLRKNLKSFIIVHPSWFIRTILAVTRPFISSKFSSKIQYVNTLAELREMIPMEYVHIPDSIVKYDEEKCIKRRMR</sequence>
<dbReference type="InterPro" id="IPR001251">
    <property type="entry name" value="CRAL-TRIO_dom"/>
</dbReference>
<comment type="function">
    <text evidence="8">May play an important role in regulating differentiation, survival and aggressiveness of the tumor cells.</text>
</comment>
<dbReference type="SUPFAM" id="SSF52087">
    <property type="entry name" value="CRAL/TRIO domain"/>
    <property type="match status" value="1"/>
</dbReference>
<feature type="region of interest" description="Disordered" evidence="9">
    <location>
        <begin position="1617"/>
        <end position="1644"/>
    </location>
</feature>
<feature type="compositionally biased region" description="Basic and acidic residues" evidence="9">
    <location>
        <begin position="2487"/>
        <end position="2499"/>
    </location>
</feature>
<dbReference type="Pfam" id="PF13716">
    <property type="entry name" value="CRAL_TRIO_2"/>
    <property type="match status" value="1"/>
</dbReference>
<feature type="region of interest" description="Disordered" evidence="9">
    <location>
        <begin position="2618"/>
        <end position="2645"/>
    </location>
</feature>
<feature type="compositionally biased region" description="Polar residues" evidence="9">
    <location>
        <begin position="1299"/>
        <end position="1308"/>
    </location>
</feature>
<dbReference type="Ensembl" id="ENSPCLT00000019764.1">
    <property type="protein sequence ID" value="ENSPCLP00000014993.1"/>
    <property type="gene ID" value="ENSPCLG00000012253.1"/>
</dbReference>
<dbReference type="Pfam" id="PF02833">
    <property type="entry name" value="DHHA2"/>
    <property type="match status" value="1"/>
</dbReference>
<keyword evidence="5" id="KW-0007">Acetylation</keyword>
<feature type="region of interest" description="Disordered" evidence="9">
    <location>
        <begin position="586"/>
        <end position="606"/>
    </location>
</feature>
<feature type="region of interest" description="Disordered" evidence="9">
    <location>
        <begin position="471"/>
        <end position="491"/>
    </location>
</feature>
<feature type="compositionally biased region" description="Basic and acidic residues" evidence="9">
    <location>
        <begin position="2620"/>
        <end position="2631"/>
    </location>
</feature>
<evidence type="ECO:0000256" key="3">
    <source>
        <dbReference type="ARBA" id="ARBA00022490"/>
    </source>
</evidence>
<dbReference type="FunFam" id="3.40.525.10:FF:000001">
    <property type="entry name" value="BCL2/adenovirus E1B protein-interacting protein 2"/>
    <property type="match status" value="1"/>
</dbReference>
<evidence type="ECO:0000313" key="11">
    <source>
        <dbReference type="Ensembl" id="ENSPCLP00000014993.1"/>
    </source>
</evidence>
<feature type="region of interest" description="Disordered" evidence="9">
    <location>
        <begin position="861"/>
        <end position="881"/>
    </location>
</feature>
<feature type="region of interest" description="Disordered" evidence="9">
    <location>
        <begin position="2713"/>
        <end position="2732"/>
    </location>
</feature>
<feature type="region of interest" description="Disordered" evidence="9">
    <location>
        <begin position="727"/>
        <end position="757"/>
    </location>
</feature>
<evidence type="ECO:0000256" key="6">
    <source>
        <dbReference type="ARBA" id="ARBA00039860"/>
    </source>
</evidence>
<name>A0A669Q9M4_PHACC</name>
<feature type="region of interest" description="Disordered" evidence="9">
    <location>
        <begin position="359"/>
        <end position="378"/>
    </location>
</feature>
<feature type="compositionally biased region" description="Acidic residues" evidence="9">
    <location>
        <begin position="1626"/>
        <end position="1644"/>
    </location>
</feature>
<dbReference type="GO" id="GO:0006915">
    <property type="term" value="P:apoptotic process"/>
    <property type="evidence" value="ECO:0007669"/>
    <property type="project" value="UniProtKB-KW"/>
</dbReference>
<feature type="compositionally biased region" description="Polar residues" evidence="9">
    <location>
        <begin position="2636"/>
        <end position="2645"/>
    </location>
</feature>
<dbReference type="FunFam" id="3.10.310.20:FF:000002">
    <property type="entry name" value="Prune homolog 2 with BCH domain"/>
    <property type="match status" value="1"/>
</dbReference>